<evidence type="ECO:0000256" key="6">
    <source>
        <dbReference type="ARBA" id="ARBA00022692"/>
    </source>
</evidence>
<dbReference type="Gene3D" id="1.20.81.30">
    <property type="entry name" value="Type II secretion system (T2SS), domain F"/>
    <property type="match status" value="2"/>
</dbReference>
<comment type="caution">
    <text evidence="12">The sequence shown here is derived from an EMBL/GenBank/DDBJ whole genome shotgun (WGS) entry which is preliminary data.</text>
</comment>
<organism evidence="12 13">
    <name type="scientific">Sinobacterium norvegicum</name>
    <dbReference type="NCBI Taxonomy" id="1641715"/>
    <lineage>
        <taxon>Bacteria</taxon>
        <taxon>Pseudomonadati</taxon>
        <taxon>Pseudomonadota</taxon>
        <taxon>Gammaproteobacteria</taxon>
        <taxon>Cellvibrionales</taxon>
        <taxon>Spongiibacteraceae</taxon>
        <taxon>Sinobacterium</taxon>
    </lineage>
</organism>
<dbReference type="PROSITE" id="PS00874">
    <property type="entry name" value="T2SP_F"/>
    <property type="match status" value="1"/>
</dbReference>
<dbReference type="Proteomes" id="UP000838100">
    <property type="component" value="Unassembled WGS sequence"/>
</dbReference>
<dbReference type="RefSeq" id="WP_237445861.1">
    <property type="nucleotide sequence ID" value="NZ_CAKLPX010000005.1"/>
</dbReference>
<feature type="transmembrane region" description="Helical" evidence="10">
    <location>
        <begin position="175"/>
        <end position="195"/>
    </location>
</feature>
<keyword evidence="13" id="KW-1185">Reference proteome</keyword>
<sequence length="407" mass="43749">MATAAKAVKGSTYTYEGKDSQGRKTTGEINTASVALAKAQLRKKGINTTKIKKKAKPLFVSKKPIKSSDITVFTRQLATMMKAGVPLMQSFEIVAEGLDNPSMAELVLEIRDDVAGGTSLADSIRRHPSHFDSLFCSLIEAGEQSGSLETMLDRVALYKEKSELVRKKIKKAMTYPMAVIAVAVIVTGILLIYVVPQFAATFNAFGAELPAITLFVVAASEFMQTWTLAMIIGVVLFVVAFNQARARSKPFSDGVDRVLLKAPLISNIIYQSVMARFSRTLSTTFAAGVPLVESLDSVAGAAGNDVYYRAINKIRDDVTSGNSLNGSIKATDLFPNLLIQMVAIGEESGALDDMLAKVADHYEAEVDDAVDNLTSLMEPLIMAVLGVVVGVLLLAMYMPIFTIGSAI</sequence>
<feature type="transmembrane region" description="Helical" evidence="10">
    <location>
        <begin position="380"/>
        <end position="400"/>
    </location>
</feature>
<proteinExistence type="inferred from homology"/>
<dbReference type="InterPro" id="IPR042094">
    <property type="entry name" value="T2SS_GspF_sf"/>
</dbReference>
<evidence type="ECO:0000313" key="13">
    <source>
        <dbReference type="Proteomes" id="UP000838100"/>
    </source>
</evidence>
<accession>A0ABN8ELC7</accession>
<comment type="subcellular location">
    <subcellularLocation>
        <location evidence="1 9">Cell inner membrane</location>
        <topology evidence="1 9">Multi-pass membrane protein</topology>
    </subcellularLocation>
</comment>
<evidence type="ECO:0000256" key="2">
    <source>
        <dbReference type="ARBA" id="ARBA00005745"/>
    </source>
</evidence>
<evidence type="ECO:0000256" key="7">
    <source>
        <dbReference type="ARBA" id="ARBA00022989"/>
    </source>
</evidence>
<evidence type="ECO:0000256" key="5">
    <source>
        <dbReference type="ARBA" id="ARBA00022519"/>
    </source>
</evidence>
<dbReference type="Pfam" id="PF00482">
    <property type="entry name" value="T2SSF"/>
    <property type="match status" value="2"/>
</dbReference>
<evidence type="ECO:0000259" key="11">
    <source>
        <dbReference type="Pfam" id="PF00482"/>
    </source>
</evidence>
<feature type="domain" description="Type II secretion system protein GspF" evidence="11">
    <location>
        <begin position="73"/>
        <end position="196"/>
    </location>
</feature>
<evidence type="ECO:0000313" key="12">
    <source>
        <dbReference type="EMBL" id="CAH0993179.1"/>
    </source>
</evidence>
<feature type="domain" description="Type II secretion system protein GspF" evidence="11">
    <location>
        <begin position="277"/>
        <end position="399"/>
    </location>
</feature>
<keyword evidence="6 9" id="KW-0812">Transmembrane</keyword>
<evidence type="ECO:0000256" key="10">
    <source>
        <dbReference type="SAM" id="Phobius"/>
    </source>
</evidence>
<keyword evidence="4" id="KW-1003">Cell membrane</keyword>
<protein>
    <submittedName>
        <fullName evidence="12">Type II secretion system protein F</fullName>
    </submittedName>
</protein>
<dbReference type="PANTHER" id="PTHR30012:SF7">
    <property type="entry name" value="PROTEIN TRANSPORT PROTEIN HOFC HOMOLOG"/>
    <property type="match status" value="1"/>
</dbReference>
<dbReference type="PANTHER" id="PTHR30012">
    <property type="entry name" value="GENERAL SECRETION PATHWAY PROTEIN"/>
    <property type="match status" value="1"/>
</dbReference>
<evidence type="ECO:0000256" key="3">
    <source>
        <dbReference type="ARBA" id="ARBA00022448"/>
    </source>
</evidence>
<dbReference type="PRINTS" id="PR00812">
    <property type="entry name" value="BCTERIALGSPF"/>
</dbReference>
<feature type="transmembrane region" description="Helical" evidence="10">
    <location>
        <begin position="215"/>
        <end position="241"/>
    </location>
</feature>
<comment type="similarity">
    <text evidence="2 9">Belongs to the GSP F family.</text>
</comment>
<keyword evidence="8 10" id="KW-0472">Membrane</keyword>
<evidence type="ECO:0000256" key="1">
    <source>
        <dbReference type="ARBA" id="ARBA00004429"/>
    </source>
</evidence>
<dbReference type="EMBL" id="CAKLPX010000005">
    <property type="protein sequence ID" value="CAH0993179.1"/>
    <property type="molecule type" value="Genomic_DNA"/>
</dbReference>
<keyword evidence="7 10" id="KW-1133">Transmembrane helix</keyword>
<keyword evidence="5" id="KW-0997">Cell inner membrane</keyword>
<evidence type="ECO:0000256" key="4">
    <source>
        <dbReference type="ARBA" id="ARBA00022475"/>
    </source>
</evidence>
<name>A0ABN8ELC7_9GAMM</name>
<dbReference type="InterPro" id="IPR001992">
    <property type="entry name" value="T2SS_GspF/T4SS_PilC_CS"/>
</dbReference>
<evidence type="ECO:0000256" key="8">
    <source>
        <dbReference type="ARBA" id="ARBA00023136"/>
    </source>
</evidence>
<reference evidence="12" key="1">
    <citation type="submission" date="2021-12" db="EMBL/GenBank/DDBJ databases">
        <authorList>
            <person name="Rodrigo-Torres L."/>
            <person name="Arahal R. D."/>
            <person name="Lucena T."/>
        </authorList>
    </citation>
    <scope>NUCLEOTIDE SEQUENCE</scope>
    <source>
        <strain evidence="12">CECT 8267</strain>
    </source>
</reference>
<dbReference type="InterPro" id="IPR003004">
    <property type="entry name" value="GspF/PilC"/>
</dbReference>
<keyword evidence="3 9" id="KW-0813">Transport</keyword>
<evidence type="ECO:0000256" key="9">
    <source>
        <dbReference type="RuleBase" id="RU003923"/>
    </source>
</evidence>
<gene>
    <name evidence="12" type="primary">epsF_2</name>
    <name evidence="12" type="ORF">SIN8267_03320</name>
</gene>
<dbReference type="InterPro" id="IPR018076">
    <property type="entry name" value="T2SS_GspF_dom"/>
</dbReference>